<name>A0A5Y3XC78_SALER</name>
<reference evidence="5" key="1">
    <citation type="submission" date="2018-06" db="EMBL/GenBank/DDBJ databases">
        <authorList>
            <person name="Ashton P.M."/>
            <person name="Dallman T."/>
            <person name="Nair S."/>
            <person name="De Pinna E."/>
            <person name="Peters T."/>
            <person name="Grant K."/>
        </authorList>
    </citation>
    <scope>NUCLEOTIDE SEQUENCE [LARGE SCALE GENOMIC DNA]</scope>
    <source>
        <strain evidence="5">318584</strain>
    </source>
</reference>
<comment type="caution">
    <text evidence="5">The sequence shown here is derived from an EMBL/GenBank/DDBJ whole genome shotgun (WGS) entry which is preliminary data.</text>
</comment>
<feature type="domain" description="Dehydrogenase E1 component" evidence="4">
    <location>
        <begin position="15"/>
        <end position="311"/>
    </location>
</feature>
<dbReference type="EMBL" id="AAIYKG010000031">
    <property type="protein sequence ID" value="ECJ4508186.1"/>
    <property type="molecule type" value="Genomic_DNA"/>
</dbReference>
<gene>
    <name evidence="5" type="ORF">DNU24_21540</name>
</gene>
<dbReference type="InterPro" id="IPR050642">
    <property type="entry name" value="PDH_E1_Alpha_Subunit"/>
</dbReference>
<comment type="cofactor">
    <cofactor evidence="1">
        <name>thiamine diphosphate</name>
        <dbReference type="ChEBI" id="CHEBI:58937"/>
    </cofactor>
</comment>
<protein>
    <submittedName>
        <fullName evidence="5">Thiamine pyrophosphate-dependent dehydrogenase E1 component subunit alpha</fullName>
    </submittedName>
</protein>
<keyword evidence="2" id="KW-0560">Oxidoreductase</keyword>
<dbReference type="GO" id="GO:0006086">
    <property type="term" value="P:pyruvate decarboxylation to acetyl-CoA"/>
    <property type="evidence" value="ECO:0007669"/>
    <property type="project" value="TreeGrafter"/>
</dbReference>
<sequence>MTDKQDKLSLVQAYRKMKLIREFEEKLHAENATGGIPGFIHLYSGEEAIAVGICDALKITDYIGSTHRGHGHCIAKGCDVNAMMAEIFGKADGLCHGKGGSMHIADLSKGMLGANAIVGSAPSLVIGAALTAKTRQTDDIAVSFTGDGGSNQGLVFEAMNMAVVLKLPVIFVFENNGYGEATGHDYSVGSQNITTRSAGFGMPAVCVDGTDYFAVNHVMKDAVKRARSGEGPSVIEAKAMRWYGHFEGDPCLYRPKDEVISLRKEHDPLNVFIKKTEHLISREEIKSIDDEIKGIINDAVMKARAAAYPSPDDLLNDVCVSY</sequence>
<dbReference type="InterPro" id="IPR001017">
    <property type="entry name" value="DH_E1"/>
</dbReference>
<dbReference type="Gene3D" id="3.40.50.970">
    <property type="match status" value="1"/>
</dbReference>
<dbReference type="AlphaFoldDB" id="A0A5Y3XC78"/>
<keyword evidence="3" id="KW-0786">Thiamine pyrophosphate</keyword>
<evidence type="ECO:0000313" key="5">
    <source>
        <dbReference type="EMBL" id="ECJ4508186.1"/>
    </source>
</evidence>
<organism evidence="5">
    <name type="scientific">Salmonella enterica subsp. salamae</name>
    <dbReference type="NCBI Taxonomy" id="59202"/>
    <lineage>
        <taxon>Bacteria</taxon>
        <taxon>Pseudomonadati</taxon>
        <taxon>Pseudomonadota</taxon>
        <taxon>Gammaproteobacteria</taxon>
        <taxon>Enterobacterales</taxon>
        <taxon>Enterobacteriaceae</taxon>
        <taxon>Salmonella</taxon>
    </lineage>
</organism>
<proteinExistence type="predicted"/>
<evidence type="ECO:0000256" key="2">
    <source>
        <dbReference type="ARBA" id="ARBA00023002"/>
    </source>
</evidence>
<evidence type="ECO:0000256" key="1">
    <source>
        <dbReference type="ARBA" id="ARBA00001964"/>
    </source>
</evidence>
<dbReference type="GO" id="GO:0004739">
    <property type="term" value="F:pyruvate dehydrogenase (acetyl-transferring) activity"/>
    <property type="evidence" value="ECO:0007669"/>
    <property type="project" value="TreeGrafter"/>
</dbReference>
<dbReference type="PANTHER" id="PTHR11516:SF60">
    <property type="entry name" value="PYRUVATE DEHYDROGENASE E1 COMPONENT SUBUNIT ALPHA"/>
    <property type="match status" value="1"/>
</dbReference>
<dbReference type="Proteomes" id="UP000839747">
    <property type="component" value="Unassembled WGS sequence"/>
</dbReference>
<dbReference type="InterPro" id="IPR029061">
    <property type="entry name" value="THDP-binding"/>
</dbReference>
<dbReference type="CDD" id="cd02000">
    <property type="entry name" value="TPP_E1_PDC_ADC_BCADC"/>
    <property type="match status" value="1"/>
</dbReference>
<dbReference type="SUPFAM" id="SSF52518">
    <property type="entry name" value="Thiamin diphosphate-binding fold (THDP-binding)"/>
    <property type="match status" value="1"/>
</dbReference>
<dbReference type="Pfam" id="PF00676">
    <property type="entry name" value="E1_dh"/>
    <property type="match status" value="1"/>
</dbReference>
<evidence type="ECO:0000256" key="3">
    <source>
        <dbReference type="ARBA" id="ARBA00023052"/>
    </source>
</evidence>
<evidence type="ECO:0000259" key="4">
    <source>
        <dbReference type="Pfam" id="PF00676"/>
    </source>
</evidence>
<accession>A0A5Y3XC78</accession>
<dbReference type="PANTHER" id="PTHR11516">
    <property type="entry name" value="PYRUVATE DEHYDROGENASE E1 COMPONENT, ALPHA SUBUNIT BACTERIAL AND ORGANELLAR"/>
    <property type="match status" value="1"/>
</dbReference>